<evidence type="ECO:0000256" key="1">
    <source>
        <dbReference type="SAM" id="SignalP"/>
    </source>
</evidence>
<dbReference type="AlphaFoldDB" id="A0A1Q9R3C6"/>
<gene>
    <name evidence="2" type="ORF">PSEMO_32720</name>
</gene>
<evidence type="ECO:0000313" key="2">
    <source>
        <dbReference type="EMBL" id="OLS61899.1"/>
    </source>
</evidence>
<evidence type="ECO:0000313" key="3">
    <source>
        <dbReference type="Proteomes" id="UP000186736"/>
    </source>
</evidence>
<dbReference type="EMBL" id="MKZO01000026">
    <property type="protein sequence ID" value="OLS61899.1"/>
    <property type="molecule type" value="Genomic_DNA"/>
</dbReference>
<protein>
    <recommendedName>
        <fullName evidence="4">Lipoprotein</fullName>
    </recommendedName>
</protein>
<name>A0A1Q9R3C6_PSEPU</name>
<evidence type="ECO:0008006" key="4">
    <source>
        <dbReference type="Google" id="ProtNLM"/>
    </source>
</evidence>
<proteinExistence type="predicted"/>
<feature type="chain" id="PRO_5012232324" description="Lipoprotein" evidence="1">
    <location>
        <begin position="22"/>
        <end position="189"/>
    </location>
</feature>
<reference evidence="2 3" key="1">
    <citation type="submission" date="2016-10" db="EMBL/GenBank/DDBJ databases">
        <title>Genome Sequence of Pseudomonas putida GM4FR.</title>
        <authorList>
            <person name="Poehlein A."/>
            <person name="Wemheuer F."/>
            <person name="Hollensteiner J."/>
            <person name="Wemheuer B."/>
        </authorList>
    </citation>
    <scope>NUCLEOTIDE SEQUENCE [LARGE SCALE GENOMIC DNA]</scope>
    <source>
        <strain evidence="2 3">GM4FR</strain>
    </source>
</reference>
<accession>A0A1Q9R3C6</accession>
<dbReference type="RefSeq" id="WP_144443585.1">
    <property type="nucleotide sequence ID" value="NZ_MKZO01000026.1"/>
</dbReference>
<feature type="signal peptide" evidence="1">
    <location>
        <begin position="1"/>
        <end position="21"/>
    </location>
</feature>
<comment type="caution">
    <text evidence="2">The sequence shown here is derived from an EMBL/GenBank/DDBJ whole genome shotgun (WGS) entry which is preliminary data.</text>
</comment>
<keyword evidence="1" id="KW-0732">Signal</keyword>
<dbReference type="Proteomes" id="UP000186736">
    <property type="component" value="Unassembled WGS sequence"/>
</dbReference>
<dbReference type="OrthoDB" id="7032329at2"/>
<organism evidence="2 3">
    <name type="scientific">Pseudomonas putida</name>
    <name type="common">Arthrobacter siderocapsulatus</name>
    <dbReference type="NCBI Taxonomy" id="303"/>
    <lineage>
        <taxon>Bacteria</taxon>
        <taxon>Pseudomonadati</taxon>
        <taxon>Pseudomonadota</taxon>
        <taxon>Gammaproteobacteria</taxon>
        <taxon>Pseudomonadales</taxon>
        <taxon>Pseudomonadaceae</taxon>
        <taxon>Pseudomonas</taxon>
    </lineage>
</organism>
<sequence length="189" mass="18883">MRYLILAFCLTPLTGCFQQIAQPSDITLVDAMTQVGQGLSAMRQAQGDVKTGLIAESAEVTFRIAADAKNGGKLKVDLSAPAVSDGVGVGGELSGERSSSRSNTVTVKFKNVLVLPKDSVGYAVAAAQVGFVLDGAAAKPAAPAAPGAPGAGAVKPAAPVAPPSSPVILLPGDVAGSWVQSIEATAADR</sequence>